<dbReference type="EMBL" id="HBIU01050970">
    <property type="protein sequence ID" value="CAE0644244.1"/>
    <property type="molecule type" value="Transcribed_RNA"/>
</dbReference>
<gene>
    <name evidence="1" type="ORF">HAKA00212_LOCUS22543</name>
</gene>
<accession>A0A7S3Y8M4</accession>
<name>A0A7S3Y8M4_HETAK</name>
<protein>
    <submittedName>
        <fullName evidence="1">Uncharacterized protein</fullName>
    </submittedName>
</protein>
<organism evidence="1">
    <name type="scientific">Heterosigma akashiwo</name>
    <name type="common">Chromophytic alga</name>
    <name type="synonym">Heterosigma carterae</name>
    <dbReference type="NCBI Taxonomy" id="2829"/>
    <lineage>
        <taxon>Eukaryota</taxon>
        <taxon>Sar</taxon>
        <taxon>Stramenopiles</taxon>
        <taxon>Ochrophyta</taxon>
        <taxon>Raphidophyceae</taxon>
        <taxon>Chattonellales</taxon>
        <taxon>Chattonellaceae</taxon>
        <taxon>Heterosigma</taxon>
    </lineage>
</organism>
<dbReference type="AlphaFoldDB" id="A0A7S3Y8M4"/>
<proteinExistence type="predicted"/>
<evidence type="ECO:0000313" key="1">
    <source>
        <dbReference type="EMBL" id="CAE0644244.1"/>
    </source>
</evidence>
<sequence>MDWNQTIDNCDDGEYVNCKPSSGYTRVAVAEGSFRVEYVREALDPATNLRKEARSGDVMCGYTVSERGANETHSIQADASCFTSQWSSWQDGNGGEEAQLLAAQQWEEKREEDR</sequence>
<reference evidence="1" key="1">
    <citation type="submission" date="2021-01" db="EMBL/GenBank/DDBJ databases">
        <authorList>
            <person name="Corre E."/>
            <person name="Pelletier E."/>
            <person name="Niang G."/>
            <person name="Scheremetjew M."/>
            <person name="Finn R."/>
            <person name="Kale V."/>
            <person name="Holt S."/>
            <person name="Cochrane G."/>
            <person name="Meng A."/>
            <person name="Brown T."/>
            <person name="Cohen L."/>
        </authorList>
    </citation>
    <scope>NUCLEOTIDE SEQUENCE</scope>
    <source>
        <strain evidence="1">CCMP3107</strain>
    </source>
</reference>